<dbReference type="OrthoDB" id="9808257at2"/>
<dbReference type="InterPro" id="IPR027417">
    <property type="entry name" value="P-loop_NTPase"/>
</dbReference>
<organism evidence="3 4">
    <name type="scientific">Amantichitinum ursilacus</name>
    <dbReference type="NCBI Taxonomy" id="857265"/>
    <lineage>
        <taxon>Bacteria</taxon>
        <taxon>Pseudomonadati</taxon>
        <taxon>Pseudomonadota</taxon>
        <taxon>Betaproteobacteria</taxon>
        <taxon>Neisseriales</taxon>
        <taxon>Chitinibacteraceae</taxon>
        <taxon>Amantichitinum</taxon>
    </lineage>
</organism>
<dbReference type="PANTHER" id="PTHR32309">
    <property type="entry name" value="TYROSINE-PROTEIN KINASE"/>
    <property type="match status" value="1"/>
</dbReference>
<comment type="caution">
    <text evidence="3">The sequence shown here is derived from an EMBL/GenBank/DDBJ whole genome shotgun (WGS) entry which is preliminary data.</text>
</comment>
<evidence type="ECO:0000256" key="2">
    <source>
        <dbReference type="ARBA" id="ARBA00022840"/>
    </source>
</evidence>
<dbReference type="NCBIfam" id="TIGR01007">
    <property type="entry name" value="eps_fam"/>
    <property type="match status" value="1"/>
</dbReference>
<keyword evidence="4" id="KW-1185">Reference proteome</keyword>
<dbReference type="RefSeq" id="WP_053938670.1">
    <property type="nucleotide sequence ID" value="NZ_LAQT01000013.1"/>
</dbReference>
<evidence type="ECO:0000313" key="4">
    <source>
        <dbReference type="Proteomes" id="UP000037939"/>
    </source>
</evidence>
<dbReference type="GO" id="GO:0005524">
    <property type="term" value="F:ATP binding"/>
    <property type="evidence" value="ECO:0007669"/>
    <property type="project" value="UniProtKB-KW"/>
</dbReference>
<dbReference type="EMBL" id="LAQT01000013">
    <property type="protein sequence ID" value="KPC51819.1"/>
    <property type="molecule type" value="Genomic_DNA"/>
</dbReference>
<dbReference type="AlphaFoldDB" id="A0A0N0GMQ6"/>
<dbReference type="GO" id="GO:0004713">
    <property type="term" value="F:protein tyrosine kinase activity"/>
    <property type="evidence" value="ECO:0007669"/>
    <property type="project" value="TreeGrafter"/>
</dbReference>
<dbReference type="Gene3D" id="3.40.50.300">
    <property type="entry name" value="P-loop containing nucleotide triphosphate hydrolases"/>
    <property type="match status" value="1"/>
</dbReference>
<keyword evidence="1" id="KW-0547">Nucleotide-binding</keyword>
<dbReference type="NCBIfam" id="TIGR03029">
    <property type="entry name" value="EpsG"/>
    <property type="match status" value="1"/>
</dbReference>
<dbReference type="GO" id="GO:0005886">
    <property type="term" value="C:plasma membrane"/>
    <property type="evidence" value="ECO:0007669"/>
    <property type="project" value="TreeGrafter"/>
</dbReference>
<dbReference type="PANTHER" id="PTHR32309:SF13">
    <property type="entry name" value="FERRIC ENTEROBACTIN TRANSPORT PROTEIN FEPE"/>
    <property type="match status" value="1"/>
</dbReference>
<dbReference type="Proteomes" id="UP000037939">
    <property type="component" value="Unassembled WGS sequence"/>
</dbReference>
<dbReference type="SUPFAM" id="SSF160246">
    <property type="entry name" value="EspE N-terminal domain-like"/>
    <property type="match status" value="1"/>
</dbReference>
<evidence type="ECO:0000256" key="1">
    <source>
        <dbReference type="ARBA" id="ARBA00022741"/>
    </source>
</evidence>
<dbReference type="SUPFAM" id="SSF52540">
    <property type="entry name" value="P-loop containing nucleoside triphosphate hydrolases"/>
    <property type="match status" value="1"/>
</dbReference>
<dbReference type="InterPro" id="IPR017746">
    <property type="entry name" value="Cellulose_synthase_operon_BcsQ"/>
</dbReference>
<dbReference type="InterPro" id="IPR050445">
    <property type="entry name" value="Bact_polysacc_biosynth/exp"/>
</dbReference>
<dbReference type="STRING" id="857265.WG78_15150"/>
<reference evidence="3 4" key="1">
    <citation type="submission" date="2015-07" db="EMBL/GenBank/DDBJ databases">
        <title>Draft genome sequence of the Amantichitinum ursilacus IGB-41, a new chitin-degrading bacterium.</title>
        <authorList>
            <person name="Kirstahler P."/>
            <person name="Guenther M."/>
            <person name="Grumaz C."/>
            <person name="Rupp S."/>
            <person name="Zibek S."/>
            <person name="Sohn K."/>
        </authorList>
    </citation>
    <scope>NUCLEOTIDE SEQUENCE [LARGE SCALE GENOMIC DNA]</scope>
    <source>
        <strain evidence="3 4">IGB-41</strain>
    </source>
</reference>
<accession>A0A0N0GMQ6</accession>
<dbReference type="Pfam" id="PF06564">
    <property type="entry name" value="CBP_BcsQ"/>
    <property type="match status" value="1"/>
</dbReference>
<sequence length="287" mass="31237">MKQEIIIHNQHQGLPTGNMGQLLLDQGKLTLQQAENVLRLQKEQNILFGEAAIKLGYVTERDIQSALSYQFSYSHVAGQETDLAPSLVAAHKPFDHEVEAIRGLRSKLMLKWITPGNKSLAITSCEETLKSHLLAANLAIVFSQLGERTLLIDANMRNPQQHDLFKIDQRPGLSDILAGRANLTAARAVEGLRALHVLPAGTVPPNPQELLTRMHFDELMLQAISEFDVVIVDTPALDAAADGQLVAARARGVVMVAQTDITPVKSLNRGRDEIVGSGAEVLGVVMA</sequence>
<dbReference type="InterPro" id="IPR005702">
    <property type="entry name" value="Wzc-like_C"/>
</dbReference>
<dbReference type="InterPro" id="IPR037257">
    <property type="entry name" value="T2SS_E_N_sf"/>
</dbReference>
<protein>
    <submittedName>
        <fullName evidence="3">Tyrosine-protein kinase wzc</fullName>
        <ecNumber evidence="3">2.7.10.-</ecNumber>
    </submittedName>
</protein>
<name>A0A0N0GMQ6_9NEIS</name>
<keyword evidence="3" id="KW-0418">Kinase</keyword>
<keyword evidence="3" id="KW-0808">Transferase</keyword>
<gene>
    <name evidence="3" type="primary">wzc</name>
    <name evidence="3" type="ORF">WG78_15150</name>
</gene>
<evidence type="ECO:0000313" key="3">
    <source>
        <dbReference type="EMBL" id="KPC51819.1"/>
    </source>
</evidence>
<dbReference type="CDD" id="cd05387">
    <property type="entry name" value="BY-kinase"/>
    <property type="match status" value="1"/>
</dbReference>
<dbReference type="InterPro" id="IPR017479">
    <property type="entry name" value="Tyr_kinase_chain_length_EpsG"/>
</dbReference>
<proteinExistence type="predicted"/>
<keyword evidence="2" id="KW-0067">ATP-binding</keyword>
<dbReference type="EC" id="2.7.10.-" evidence="3"/>